<dbReference type="InterPro" id="IPR001173">
    <property type="entry name" value="Glyco_trans_2-like"/>
</dbReference>
<organism evidence="5 6">
    <name type="scientific">Piscinibacter gummiphilus</name>
    <dbReference type="NCBI Taxonomy" id="946333"/>
    <lineage>
        <taxon>Bacteria</taxon>
        <taxon>Pseudomonadati</taxon>
        <taxon>Pseudomonadota</taxon>
        <taxon>Betaproteobacteria</taxon>
        <taxon>Burkholderiales</taxon>
        <taxon>Sphaerotilaceae</taxon>
        <taxon>Piscinibacter</taxon>
    </lineage>
</organism>
<proteinExistence type="inferred from homology"/>
<evidence type="ECO:0000313" key="6">
    <source>
        <dbReference type="Proteomes" id="UP001303946"/>
    </source>
</evidence>
<dbReference type="RefSeq" id="WP_316702402.1">
    <property type="nucleotide sequence ID" value="NZ_CP136336.1"/>
</dbReference>
<accession>A0ABZ0D3Y4</accession>
<dbReference type="EC" id="2.4.-.-" evidence="5"/>
<keyword evidence="6" id="KW-1185">Reference proteome</keyword>
<keyword evidence="2 5" id="KW-0328">Glycosyltransferase</keyword>
<dbReference type="Gene3D" id="3.90.550.10">
    <property type="entry name" value="Spore Coat Polysaccharide Biosynthesis Protein SpsA, Chain A"/>
    <property type="match status" value="1"/>
</dbReference>
<dbReference type="PANTHER" id="PTHR43685">
    <property type="entry name" value="GLYCOSYLTRANSFERASE"/>
    <property type="match status" value="1"/>
</dbReference>
<feature type="domain" description="Glycosyltransferase 2-like" evidence="4">
    <location>
        <begin position="10"/>
        <end position="168"/>
    </location>
</feature>
<dbReference type="GO" id="GO:0016757">
    <property type="term" value="F:glycosyltransferase activity"/>
    <property type="evidence" value="ECO:0007669"/>
    <property type="project" value="UniProtKB-KW"/>
</dbReference>
<evidence type="ECO:0000256" key="2">
    <source>
        <dbReference type="ARBA" id="ARBA00022676"/>
    </source>
</evidence>
<dbReference type="PANTHER" id="PTHR43685:SF5">
    <property type="entry name" value="GLYCOSYLTRANSFERASE EPSE-RELATED"/>
    <property type="match status" value="1"/>
</dbReference>
<protein>
    <submittedName>
        <fullName evidence="5">Glycosyltransferase</fullName>
        <ecNumber evidence="5">2.4.-.-</ecNumber>
    </submittedName>
</protein>
<evidence type="ECO:0000259" key="4">
    <source>
        <dbReference type="Pfam" id="PF00535"/>
    </source>
</evidence>
<evidence type="ECO:0000256" key="3">
    <source>
        <dbReference type="ARBA" id="ARBA00022679"/>
    </source>
</evidence>
<gene>
    <name evidence="5" type="ORF">RXV79_05145</name>
</gene>
<dbReference type="InterPro" id="IPR029044">
    <property type="entry name" value="Nucleotide-diphossugar_trans"/>
</dbReference>
<evidence type="ECO:0000256" key="1">
    <source>
        <dbReference type="ARBA" id="ARBA00006739"/>
    </source>
</evidence>
<evidence type="ECO:0000313" key="5">
    <source>
        <dbReference type="EMBL" id="WOB09449.1"/>
    </source>
</evidence>
<dbReference type="SUPFAM" id="SSF53448">
    <property type="entry name" value="Nucleotide-diphospho-sugar transferases"/>
    <property type="match status" value="1"/>
</dbReference>
<reference evidence="5 6" key="1">
    <citation type="submission" date="2023-10" db="EMBL/GenBank/DDBJ databases">
        <title>Bacteria for the degradation of biodegradable plastic PBAT(Polybutylene adipate terephthalate).</title>
        <authorList>
            <person name="Weon H.-Y."/>
            <person name="Yeon J."/>
        </authorList>
    </citation>
    <scope>NUCLEOTIDE SEQUENCE [LARGE SCALE GENOMIC DNA]</scope>
    <source>
        <strain evidence="5 6">SBD 7-3</strain>
    </source>
</reference>
<dbReference type="Pfam" id="PF00535">
    <property type="entry name" value="Glycos_transf_2"/>
    <property type="match status" value="1"/>
</dbReference>
<keyword evidence="3 5" id="KW-0808">Transferase</keyword>
<name>A0ABZ0D3Y4_9BURK</name>
<sequence>MIGRPTPAVSWLLCTHVADEQLREALASCFAQTHADFECVVVANGKDASAVADTIRNWHGQEERLRVYTTDVRHLTFSLALGLHHARAPLVARMDGDDIATPDRLARQVEFMQSHADVVVLGSHYERIDAAGNPLATVSLPTDDADIRKALLRGNPLCHPSVMFRRDAVLAVGGYLGGIYAQDYDLWARLAVDPRVVFANLPHVCLRYRVIGVGTARKARWAYASMAASQYRNFVAGAGAKWALAAVITTAKALLRSSPQRTGASR</sequence>
<comment type="similarity">
    <text evidence="1">Belongs to the glycosyltransferase 2 family.</text>
</comment>
<dbReference type="InterPro" id="IPR050834">
    <property type="entry name" value="Glycosyltransf_2"/>
</dbReference>
<dbReference type="EMBL" id="CP136336">
    <property type="protein sequence ID" value="WOB09449.1"/>
    <property type="molecule type" value="Genomic_DNA"/>
</dbReference>
<dbReference type="Proteomes" id="UP001303946">
    <property type="component" value="Chromosome"/>
</dbReference>